<name>A0A348HFW0_9GAMM</name>
<dbReference type="EMBL" id="AP018933">
    <property type="protein sequence ID" value="BBG30512.1"/>
    <property type="molecule type" value="Genomic_DNA"/>
</dbReference>
<dbReference type="SUPFAM" id="SSF55154">
    <property type="entry name" value="CYTH-like phosphatases"/>
    <property type="match status" value="1"/>
</dbReference>
<dbReference type="InterPro" id="IPR023577">
    <property type="entry name" value="CYTH_domain"/>
</dbReference>
<gene>
    <name evidence="2" type="ORF">ZBT109_1762</name>
</gene>
<evidence type="ECO:0000313" key="3">
    <source>
        <dbReference type="Proteomes" id="UP000267342"/>
    </source>
</evidence>
<reference evidence="2 3" key="1">
    <citation type="submission" date="2018-09" db="EMBL/GenBank/DDBJ databases">
        <title>Zymobacter palmae IAM14233 (=T109) whole genome analysis.</title>
        <authorList>
            <person name="Yanase H."/>
        </authorList>
    </citation>
    <scope>NUCLEOTIDE SEQUENCE [LARGE SCALE GENOMIC DNA]</scope>
    <source>
        <strain evidence="2 3">IAM14233</strain>
    </source>
</reference>
<proteinExistence type="predicted"/>
<dbReference type="Gene3D" id="2.40.320.10">
    <property type="entry name" value="Hypothetical Protein Pfu-838710-001"/>
    <property type="match status" value="1"/>
</dbReference>
<dbReference type="PANTHER" id="PTHR39569">
    <property type="entry name" value="INORGANIC TRIPHOSPHATASE"/>
    <property type="match status" value="1"/>
</dbReference>
<dbReference type="AlphaFoldDB" id="A0A348HFW0"/>
<organism evidence="2 3">
    <name type="scientific">Zymobacter palmae</name>
    <dbReference type="NCBI Taxonomy" id="33074"/>
    <lineage>
        <taxon>Bacteria</taxon>
        <taxon>Pseudomonadati</taxon>
        <taxon>Pseudomonadota</taxon>
        <taxon>Gammaproteobacteria</taxon>
        <taxon>Oceanospirillales</taxon>
        <taxon>Halomonadaceae</taxon>
        <taxon>Zymobacter group</taxon>
        <taxon>Zymobacter</taxon>
    </lineage>
</organism>
<dbReference type="GO" id="GO:0050355">
    <property type="term" value="F:inorganic triphosphate phosphatase activity"/>
    <property type="evidence" value="ECO:0007669"/>
    <property type="project" value="InterPro"/>
</dbReference>
<dbReference type="SMART" id="SM01118">
    <property type="entry name" value="CYTH"/>
    <property type="match status" value="1"/>
</dbReference>
<dbReference type="STRING" id="1123510.GCA_000620025_00948"/>
<keyword evidence="3" id="KW-1185">Reference proteome</keyword>
<feature type="domain" description="CYTH" evidence="1">
    <location>
        <begin position="19"/>
        <end position="227"/>
    </location>
</feature>
<evidence type="ECO:0000259" key="1">
    <source>
        <dbReference type="PROSITE" id="PS51707"/>
    </source>
</evidence>
<dbReference type="Pfam" id="PF01928">
    <property type="entry name" value="CYTH"/>
    <property type="match status" value="1"/>
</dbReference>
<dbReference type="GO" id="GO:0046872">
    <property type="term" value="F:metal ion binding"/>
    <property type="evidence" value="ECO:0007669"/>
    <property type="project" value="TreeGrafter"/>
</dbReference>
<dbReference type="InterPro" id="IPR039013">
    <property type="entry name" value="YgiF"/>
</dbReference>
<dbReference type="CDD" id="cd07756">
    <property type="entry name" value="CYTH-like_Pase_CHAD"/>
    <property type="match status" value="1"/>
</dbReference>
<dbReference type="PANTHER" id="PTHR39569:SF1">
    <property type="entry name" value="INORGANIC TRIPHOSPHATASE"/>
    <property type="match status" value="1"/>
</dbReference>
<dbReference type="Proteomes" id="UP000267342">
    <property type="component" value="Chromosome"/>
</dbReference>
<accession>A0A348HFW0</accession>
<protein>
    <submittedName>
        <fullName evidence="2">Uncharacterized conserved protein</fullName>
    </submittedName>
</protein>
<sequence>MLGGLSICCYKAVRYMPSPIELELKLALDADAVAILPTLSPLSKSAVERLDMRNQYFDTPSRDLEAARMALRIRRFGDTIVQTVKTAGQGSGGLHRRGEWEWTLDSDQLDTHALVRLAQQEAQHYPELACLASLEVVEQLAPVYTTDFVRQAWQLTLDDGSHIEAALDQGMIHSGHHTLPIRELELELKHGDTEALWSLARTLSQHIALRPANASKAQRAVALSEGYHAPHHTASNDTVLFDRAIDALDAATDGFMPEGYATAATLLAELSARLPQPLNATTHALADTLRRRGADALDQAFGQHCLRLMQHFTAA</sequence>
<dbReference type="PROSITE" id="PS51707">
    <property type="entry name" value="CYTH"/>
    <property type="match status" value="1"/>
</dbReference>
<dbReference type="KEGG" id="zpl:ZBT109_1762"/>
<evidence type="ECO:0000313" key="2">
    <source>
        <dbReference type="EMBL" id="BBG30512.1"/>
    </source>
</evidence>
<dbReference type="InterPro" id="IPR033469">
    <property type="entry name" value="CYTH-like_dom_sf"/>
</dbReference>